<feature type="region of interest" description="Disordered" evidence="4">
    <location>
        <begin position="25"/>
        <end position="47"/>
    </location>
</feature>
<keyword evidence="7" id="KW-1185">Reference proteome</keyword>
<evidence type="ECO:0000256" key="4">
    <source>
        <dbReference type="SAM" id="MobiDB-lite"/>
    </source>
</evidence>
<feature type="chain" id="PRO_5026165919" evidence="5">
    <location>
        <begin position="26"/>
        <end position="870"/>
    </location>
</feature>
<evidence type="ECO:0000256" key="5">
    <source>
        <dbReference type="SAM" id="SignalP"/>
    </source>
</evidence>
<evidence type="ECO:0000256" key="2">
    <source>
        <dbReference type="ARBA" id="ARBA00023136"/>
    </source>
</evidence>
<protein>
    <submittedName>
        <fullName evidence="6">TonB-dependent receptor</fullName>
    </submittedName>
</protein>
<dbReference type="EMBL" id="CP049869">
    <property type="protein sequence ID" value="QIK78811.1"/>
    <property type="molecule type" value="Genomic_DNA"/>
</dbReference>
<dbReference type="InterPro" id="IPR036942">
    <property type="entry name" value="Beta-barrel_TonB_sf"/>
</dbReference>
<feature type="signal peptide" evidence="5">
    <location>
        <begin position="1"/>
        <end position="25"/>
    </location>
</feature>
<organism evidence="6 7">
    <name type="scientific">Sphingomonas piscis</name>
    <dbReference type="NCBI Taxonomy" id="2714943"/>
    <lineage>
        <taxon>Bacteria</taxon>
        <taxon>Pseudomonadati</taxon>
        <taxon>Pseudomonadota</taxon>
        <taxon>Alphaproteobacteria</taxon>
        <taxon>Sphingomonadales</taxon>
        <taxon>Sphingomonadaceae</taxon>
        <taxon>Sphingomonas</taxon>
    </lineage>
</organism>
<dbReference type="SUPFAM" id="SSF56935">
    <property type="entry name" value="Porins"/>
    <property type="match status" value="1"/>
</dbReference>
<evidence type="ECO:0000313" key="7">
    <source>
        <dbReference type="Proteomes" id="UP000503222"/>
    </source>
</evidence>
<feature type="compositionally biased region" description="Gly residues" evidence="4">
    <location>
        <begin position="628"/>
        <end position="654"/>
    </location>
</feature>
<dbReference type="PANTHER" id="PTHR47234">
    <property type="match status" value="1"/>
</dbReference>
<accession>A0A6G7YPZ8</accession>
<evidence type="ECO:0000313" key="6">
    <source>
        <dbReference type="EMBL" id="QIK78811.1"/>
    </source>
</evidence>
<dbReference type="InterPro" id="IPR037066">
    <property type="entry name" value="Plug_dom_sf"/>
</dbReference>
<keyword evidence="2" id="KW-0472">Membrane</keyword>
<dbReference type="AlphaFoldDB" id="A0A6G7YPZ8"/>
<dbReference type="KEGG" id="spii:G7077_07795"/>
<feature type="compositionally biased region" description="Low complexity" evidence="4">
    <location>
        <begin position="860"/>
        <end position="870"/>
    </location>
</feature>
<proteinExistence type="predicted"/>
<feature type="region of interest" description="Disordered" evidence="4">
    <location>
        <begin position="602"/>
        <end position="654"/>
    </location>
</feature>
<keyword evidence="6" id="KW-0675">Receptor</keyword>
<comment type="subcellular location">
    <subcellularLocation>
        <location evidence="1">Cell outer membrane</location>
    </subcellularLocation>
</comment>
<dbReference type="GO" id="GO:0009279">
    <property type="term" value="C:cell outer membrane"/>
    <property type="evidence" value="ECO:0007669"/>
    <property type="project" value="UniProtKB-SubCell"/>
</dbReference>
<gene>
    <name evidence="6" type="ORF">G7077_07795</name>
</gene>
<keyword evidence="5" id="KW-0732">Signal</keyword>
<keyword evidence="3" id="KW-0998">Cell outer membrane</keyword>
<evidence type="ECO:0000256" key="3">
    <source>
        <dbReference type="ARBA" id="ARBA00023237"/>
    </source>
</evidence>
<feature type="region of interest" description="Disordered" evidence="4">
    <location>
        <begin position="830"/>
        <end position="870"/>
    </location>
</feature>
<dbReference type="Proteomes" id="UP000503222">
    <property type="component" value="Chromosome"/>
</dbReference>
<dbReference type="RefSeq" id="WP_166411202.1">
    <property type="nucleotide sequence ID" value="NZ_CP049869.1"/>
</dbReference>
<dbReference type="Gene3D" id="2.40.170.20">
    <property type="entry name" value="TonB-dependent receptor, beta-barrel domain"/>
    <property type="match status" value="2"/>
</dbReference>
<sequence length="870" mass="92393">MTDTKRLLIGALLAGVSLVPHTAAAQTSGSSSQPAPSTGMQGAPPVAAVEDEDAVAEDEIVVIGRRDPNAVIGDIPAENQLSPADIRATGATSVTELLEAIAPQTASSRGRGGGQPVILLNGRRTSGFREVRDLPPEAILRVDILPEEVALKYGYRADQRVVNFVLRPRFRSTTAQIEGGVPTAGGYTESEADLTRLMIGENSRTTINLHAERSGALLESEREIAFETDSSDEVDPRGFRTLTGPRRLVRATGTLNRNLIKDVSSTFSGQVQYSDGQSLLGPSLFSIGDPLARDTDTLSGEAGFAFNGNKDRWRWSLTGEYSLSRSNTDTDRENVALGLVSDRARTITRNGEIDLLLNGPLVSLPAGTGNVSLRVGADTQSLDGKATRFGVTSETDLGRREVDASVNVDLPIARRDEFLGAIGNLTLNANAEVERLSDFGTLTTWGAGAYWSPIREVNLITSFTQEEGAPSLAQLGNPILSTPNSRIFDFVTGRDATVELISGGNPDLDSDRRRVFKFGGTIKPLEGTDLELRADYTHSKVRNPISNFPGITAAIEAAFPDRFTRDADGNLIRADLRPVNTESYERSEIRWGFNFSKPLTSARPSQAQIEQFRRRAAESGQPLPPFPQGGGGGAGPTGGRGADRAGGGGGGFGRGGGGGGFGGFGGGRQGGRLQLSVFHTVLLKDTALIAEGLPALDYLGGFAPEGGLGRPQHRIEANGGYFNNGLGFRLAANWQSGSLVTGGQSGTLRFSPLTKVNANLFANLGQRFDLVAKYPWLRGTQVRLSVDNIFDSKQNVRDGLRLIPINYQPDLLDPQGRVVKLSLRKQFLPPPSFFRRNGGQQPGEGSRAAPAPQPAPPTTGPAAAAPPAGG</sequence>
<dbReference type="PANTHER" id="PTHR47234:SF1">
    <property type="entry name" value="TONB-DEPENDENT RECEPTOR"/>
    <property type="match status" value="1"/>
</dbReference>
<dbReference type="Gene3D" id="2.170.130.10">
    <property type="entry name" value="TonB-dependent receptor, plug domain"/>
    <property type="match status" value="1"/>
</dbReference>
<evidence type="ECO:0000256" key="1">
    <source>
        <dbReference type="ARBA" id="ARBA00004442"/>
    </source>
</evidence>
<reference evidence="6 7" key="1">
    <citation type="submission" date="2020-03" db="EMBL/GenBank/DDBJ databases">
        <title>Sphingomonas sp. nov., isolated from fish.</title>
        <authorList>
            <person name="Hyun D.-W."/>
            <person name="Bae J.-W."/>
        </authorList>
    </citation>
    <scope>NUCLEOTIDE SEQUENCE [LARGE SCALE GENOMIC DNA]</scope>
    <source>
        <strain evidence="6 7">HDW15B</strain>
    </source>
</reference>
<name>A0A6G7YPZ8_9SPHN</name>